<proteinExistence type="predicted"/>
<sequence length="141" mass="16462">MTEGEVGEPVLDTILQKLATWSEEEFTANMTVNFLNEDTRIISEDLKKQYMQYNSFISCLFFYLIKLDVEAGCCLLMGFNLKVGKHKAIGRRNWNEPVLVMEREELEAREFLTDIRPLMKGLEDSMTTNFLKYFTDTNPVR</sequence>
<evidence type="ECO:0000313" key="2">
    <source>
        <dbReference type="Proteomes" id="UP001292094"/>
    </source>
</evidence>
<dbReference type="Proteomes" id="UP001292094">
    <property type="component" value="Unassembled WGS sequence"/>
</dbReference>
<gene>
    <name evidence="1" type="ORF">Pmani_027995</name>
</gene>
<name>A0AAE1P0Z0_9EUCA</name>
<dbReference type="EMBL" id="JAWZYT010003178">
    <property type="protein sequence ID" value="KAK4299743.1"/>
    <property type="molecule type" value="Genomic_DNA"/>
</dbReference>
<accession>A0AAE1P0Z0</accession>
<protein>
    <submittedName>
        <fullName evidence="1">Uncharacterized protein</fullName>
    </submittedName>
</protein>
<evidence type="ECO:0000313" key="1">
    <source>
        <dbReference type="EMBL" id="KAK4299743.1"/>
    </source>
</evidence>
<keyword evidence="2" id="KW-1185">Reference proteome</keyword>
<dbReference type="AlphaFoldDB" id="A0AAE1P0Z0"/>
<reference evidence="1" key="1">
    <citation type="submission" date="2023-11" db="EMBL/GenBank/DDBJ databases">
        <title>Genome assemblies of two species of porcelain crab, Petrolisthes cinctipes and Petrolisthes manimaculis (Anomura: Porcellanidae).</title>
        <authorList>
            <person name="Angst P."/>
        </authorList>
    </citation>
    <scope>NUCLEOTIDE SEQUENCE</scope>
    <source>
        <strain evidence="1">PB745_02</strain>
        <tissue evidence="1">Gill</tissue>
    </source>
</reference>
<organism evidence="1 2">
    <name type="scientific">Petrolisthes manimaculis</name>
    <dbReference type="NCBI Taxonomy" id="1843537"/>
    <lineage>
        <taxon>Eukaryota</taxon>
        <taxon>Metazoa</taxon>
        <taxon>Ecdysozoa</taxon>
        <taxon>Arthropoda</taxon>
        <taxon>Crustacea</taxon>
        <taxon>Multicrustacea</taxon>
        <taxon>Malacostraca</taxon>
        <taxon>Eumalacostraca</taxon>
        <taxon>Eucarida</taxon>
        <taxon>Decapoda</taxon>
        <taxon>Pleocyemata</taxon>
        <taxon>Anomura</taxon>
        <taxon>Galatheoidea</taxon>
        <taxon>Porcellanidae</taxon>
        <taxon>Petrolisthes</taxon>
    </lineage>
</organism>
<comment type="caution">
    <text evidence="1">The sequence shown here is derived from an EMBL/GenBank/DDBJ whole genome shotgun (WGS) entry which is preliminary data.</text>
</comment>